<keyword evidence="1" id="KW-0472">Membrane</keyword>
<protein>
    <submittedName>
        <fullName evidence="2">Uncharacterized protein</fullName>
    </submittedName>
</protein>
<feature type="transmembrane region" description="Helical" evidence="1">
    <location>
        <begin position="33"/>
        <end position="54"/>
    </location>
</feature>
<sequence>MVLLMVMISPRVIVYVRRFETVERPLFFSTFNYLFFFCCSHSLFFCWFFLRVLWTSNFGLLSAITSVPVREGNAIPH</sequence>
<name>A0A5N6UR28_ASPTM</name>
<evidence type="ECO:0000313" key="3">
    <source>
        <dbReference type="Proteomes" id="UP000326950"/>
    </source>
</evidence>
<evidence type="ECO:0000313" key="2">
    <source>
        <dbReference type="EMBL" id="KAE8161088.1"/>
    </source>
</evidence>
<proteinExistence type="predicted"/>
<keyword evidence="1" id="KW-0812">Transmembrane</keyword>
<accession>A0A5N6UR28</accession>
<gene>
    <name evidence="2" type="ORF">BDV40DRAFT_197687</name>
</gene>
<organism evidence="2 3">
    <name type="scientific">Aspergillus tamarii</name>
    <dbReference type="NCBI Taxonomy" id="41984"/>
    <lineage>
        <taxon>Eukaryota</taxon>
        <taxon>Fungi</taxon>
        <taxon>Dikarya</taxon>
        <taxon>Ascomycota</taxon>
        <taxon>Pezizomycotina</taxon>
        <taxon>Eurotiomycetes</taxon>
        <taxon>Eurotiomycetidae</taxon>
        <taxon>Eurotiales</taxon>
        <taxon>Aspergillaceae</taxon>
        <taxon>Aspergillus</taxon>
        <taxon>Aspergillus subgen. Circumdati</taxon>
    </lineage>
</organism>
<keyword evidence="3" id="KW-1185">Reference proteome</keyword>
<dbReference type="Proteomes" id="UP000326950">
    <property type="component" value="Unassembled WGS sequence"/>
</dbReference>
<dbReference type="EMBL" id="ML738647">
    <property type="protein sequence ID" value="KAE8161088.1"/>
    <property type="molecule type" value="Genomic_DNA"/>
</dbReference>
<reference evidence="2 3" key="1">
    <citation type="submission" date="2019-04" db="EMBL/GenBank/DDBJ databases">
        <title>Friends and foes A comparative genomics study of 23 Aspergillus species from section Flavi.</title>
        <authorList>
            <consortium name="DOE Joint Genome Institute"/>
            <person name="Kjaerbolling I."/>
            <person name="Vesth T."/>
            <person name="Frisvad J.C."/>
            <person name="Nybo J.L."/>
            <person name="Theobald S."/>
            <person name="Kildgaard S."/>
            <person name="Isbrandt T."/>
            <person name="Kuo A."/>
            <person name="Sato A."/>
            <person name="Lyhne E.K."/>
            <person name="Kogle M.E."/>
            <person name="Wiebenga A."/>
            <person name="Kun R.S."/>
            <person name="Lubbers R.J."/>
            <person name="Makela M.R."/>
            <person name="Barry K."/>
            <person name="Chovatia M."/>
            <person name="Clum A."/>
            <person name="Daum C."/>
            <person name="Haridas S."/>
            <person name="He G."/>
            <person name="LaButti K."/>
            <person name="Lipzen A."/>
            <person name="Mondo S."/>
            <person name="Riley R."/>
            <person name="Salamov A."/>
            <person name="Simmons B.A."/>
            <person name="Magnuson J.K."/>
            <person name="Henrissat B."/>
            <person name="Mortensen U.H."/>
            <person name="Larsen T.O."/>
            <person name="Devries R.P."/>
            <person name="Grigoriev I.V."/>
            <person name="Machida M."/>
            <person name="Baker S.E."/>
            <person name="Andersen M.R."/>
        </authorList>
    </citation>
    <scope>NUCLEOTIDE SEQUENCE [LARGE SCALE GENOMIC DNA]</scope>
    <source>
        <strain evidence="2 3">CBS 117626</strain>
    </source>
</reference>
<keyword evidence="1" id="KW-1133">Transmembrane helix</keyword>
<dbReference type="AlphaFoldDB" id="A0A5N6UR28"/>
<evidence type="ECO:0000256" key="1">
    <source>
        <dbReference type="SAM" id="Phobius"/>
    </source>
</evidence>